<dbReference type="AlphaFoldDB" id="A0A9W8CBX9"/>
<proteinExistence type="predicted"/>
<dbReference type="EMBL" id="MU631174">
    <property type="protein sequence ID" value="KAJ1253479.1"/>
    <property type="molecule type" value="Genomic_DNA"/>
</dbReference>
<reference evidence="2 3" key="1">
    <citation type="submission" date="2022-10" db="EMBL/GenBank/DDBJ databases">
        <title>WGS assembly of Paspalum vaginatum 540-79.</title>
        <authorList>
            <person name="Sun G."/>
            <person name="Wase N."/>
            <person name="Shu S."/>
            <person name="Jenkins J."/>
            <person name="Zhou B."/>
            <person name="Torres-Rodriguez J."/>
            <person name="Chen C."/>
            <person name="Sandor L."/>
            <person name="Plott C."/>
            <person name="Yoshinga Y."/>
            <person name="Daum C."/>
            <person name="Qi P."/>
            <person name="Barry K."/>
            <person name="Lipzen A."/>
            <person name="Berry L."/>
            <person name="Pedersen C."/>
            <person name="Gottilla T."/>
            <person name="Foltz A."/>
            <person name="Yu H."/>
            <person name="O'Malley R."/>
            <person name="Zhang C."/>
            <person name="Devos K."/>
            <person name="Sigmon B."/>
            <person name="Yu B."/>
            <person name="Obata T."/>
            <person name="Schmutz J."/>
            <person name="Schnable J."/>
        </authorList>
    </citation>
    <scope>NUCLEOTIDE SEQUENCE [LARGE SCALE GENOMIC DNA]</scope>
    <source>
        <strain evidence="3">cv. 540-79</strain>
    </source>
</reference>
<organism evidence="2 3">
    <name type="scientific">Paspalum vaginatum</name>
    <name type="common">seashore paspalum</name>
    <dbReference type="NCBI Taxonomy" id="158149"/>
    <lineage>
        <taxon>Eukaryota</taxon>
        <taxon>Viridiplantae</taxon>
        <taxon>Streptophyta</taxon>
        <taxon>Embryophyta</taxon>
        <taxon>Tracheophyta</taxon>
        <taxon>Spermatophyta</taxon>
        <taxon>Magnoliopsida</taxon>
        <taxon>Liliopsida</taxon>
        <taxon>Poales</taxon>
        <taxon>Poaceae</taxon>
        <taxon>PACMAD clade</taxon>
        <taxon>Panicoideae</taxon>
        <taxon>Andropogonodae</taxon>
        <taxon>Paspaleae</taxon>
        <taxon>Paspalinae</taxon>
        <taxon>Paspalum</taxon>
    </lineage>
</organism>
<evidence type="ECO:0000256" key="1">
    <source>
        <dbReference type="SAM" id="MobiDB-lite"/>
    </source>
</evidence>
<sequence>MTLETPPLVPRVPKELGYNNLEIIYKVVESVHPEFPPRFCGSACFMVDNMEHGGSTLAEEHYSVSYHSDQDAAINDAARQAYGVLCEDHRTAFSQSARRYLPRRKSGETKHQISSLEHEDNAQLASLVEFTTALSIEHDALLGAHRSLHLDWEFLRAQLLEATHVTHIEPAQSPLYKNPRYSEPSGATTVLPHDD</sequence>
<evidence type="ECO:0000313" key="3">
    <source>
        <dbReference type="Proteomes" id="UP001164776"/>
    </source>
</evidence>
<feature type="region of interest" description="Disordered" evidence="1">
    <location>
        <begin position="174"/>
        <end position="195"/>
    </location>
</feature>
<keyword evidence="3" id="KW-1185">Reference proteome</keyword>
<evidence type="ECO:0000313" key="2">
    <source>
        <dbReference type="EMBL" id="KAJ1253479.1"/>
    </source>
</evidence>
<gene>
    <name evidence="2" type="ORF">BS78_K250800</name>
</gene>
<name>A0A9W8CBX9_9POAL</name>
<comment type="caution">
    <text evidence="2">The sequence shown here is derived from an EMBL/GenBank/DDBJ whole genome shotgun (WGS) entry which is preliminary data.</text>
</comment>
<accession>A0A9W8CBX9</accession>
<dbReference type="Proteomes" id="UP001164776">
    <property type="component" value="Unassembled WGS sequence"/>
</dbReference>
<protein>
    <submittedName>
        <fullName evidence="2">Uncharacterized protein</fullName>
    </submittedName>
</protein>